<dbReference type="GO" id="GO:0005525">
    <property type="term" value="F:GTP binding"/>
    <property type="evidence" value="ECO:0007669"/>
    <property type="project" value="UniProtKB-KW"/>
</dbReference>
<evidence type="ECO:0000259" key="5">
    <source>
        <dbReference type="PROSITE" id="PS51720"/>
    </source>
</evidence>
<proteinExistence type="inferred from homology"/>
<dbReference type="SUPFAM" id="SSF52540">
    <property type="entry name" value="P-loop containing nucleoside triphosphate hydrolases"/>
    <property type="match status" value="1"/>
</dbReference>
<dbReference type="OrthoDB" id="8954335at2759"/>
<evidence type="ECO:0000256" key="3">
    <source>
        <dbReference type="ARBA" id="ARBA00023134"/>
    </source>
</evidence>
<keyword evidence="3" id="KW-0342">GTP-binding</keyword>
<keyword evidence="2" id="KW-0547">Nucleotide-binding</keyword>
<dbReference type="PANTHER" id="PTHR10903:SF187">
    <property type="entry name" value="P-LOOP NUCLEOSIDE TRIPHOSPHATE HYDROLASE SUPERFAMILY PROTEIN"/>
    <property type="match status" value="1"/>
</dbReference>
<keyword evidence="4" id="KW-0812">Transmembrane</keyword>
<dbReference type="InterPro" id="IPR056924">
    <property type="entry name" value="SH3_Tf2-1"/>
</dbReference>
<keyword evidence="6" id="KW-1185">Reference proteome</keyword>
<dbReference type="Gene3D" id="3.40.50.300">
    <property type="entry name" value="P-loop containing nucleotide triphosphate hydrolases"/>
    <property type="match status" value="1"/>
</dbReference>
<dbReference type="InterPro" id="IPR006703">
    <property type="entry name" value="G_AIG1"/>
</dbReference>
<dbReference type="SUPFAM" id="SSF53098">
    <property type="entry name" value="Ribonuclease H-like"/>
    <property type="match status" value="1"/>
</dbReference>
<feature type="transmembrane region" description="Helical" evidence="4">
    <location>
        <begin position="6"/>
        <end position="28"/>
    </location>
</feature>
<dbReference type="CDD" id="cd01852">
    <property type="entry name" value="AIG1"/>
    <property type="match status" value="1"/>
</dbReference>
<dbReference type="GeneID" id="113874868"/>
<dbReference type="Pfam" id="PF04548">
    <property type="entry name" value="AIG1"/>
    <property type="match status" value="1"/>
</dbReference>
<dbReference type="RefSeq" id="XP_027368883.1">
    <property type="nucleotide sequence ID" value="XM_027513082.1"/>
</dbReference>
<dbReference type="GO" id="GO:0003676">
    <property type="term" value="F:nucleic acid binding"/>
    <property type="evidence" value="ECO:0007669"/>
    <property type="project" value="InterPro"/>
</dbReference>
<keyword evidence="4" id="KW-1133">Transmembrane helix</keyword>
<dbReference type="Gene3D" id="3.30.420.10">
    <property type="entry name" value="Ribonuclease H-like superfamily/Ribonuclease H"/>
    <property type="match status" value="1"/>
</dbReference>
<dbReference type="PROSITE" id="PS51720">
    <property type="entry name" value="G_AIG1"/>
    <property type="match status" value="1"/>
</dbReference>
<dbReference type="InterPro" id="IPR045058">
    <property type="entry name" value="GIMA/IAN/Toc"/>
</dbReference>
<sequence length="573" mass="65367">MYHKASHYFLTRILTIPLLRGLLFYTLYPCAWANRRLLSSAYHLQTDVQTERTIQSLEDLLRACVLKQQGTWEECLPLVEFIYNNSYHASIGMTPFEALYGRRCRTPLYWQKSYYDKRRKPLEFQVGDHIFLKVSPVTGVGRALKSQKLSPKFIGLFEVLSRIGPAAYQIALPPNLSNLHPMFHVSQLRQYVPDPSHVIDLDPVQVREDLSYDVYPMRIADHRVKQLRGKEISLMKISFVIAVVSLMFIMGKISSSNEVRTLVLVGRTGNGKSATGNSIIGKDVFKSKRRSSGVTSVCESHSVTLKDGPTINVIDTPGLFAGTESIGTEIVKCIDMAKDGIHAILMVFSVNTRFSEEEQATFLSLQALFGPKIVDYMIVVFTGGDTLEDYEETLDDYLGSECPEPLKDILTLCGNRKVLFNNNPKRKKNKEGQVQQLLRLVNMVVSQNGGLPYTNEIFNEVKEKAKMRDQQQKRADSLKGYSKEEILDIKQQMQQNYDNELKRITNMVESKLKEETGNLLRKLEEEKAARITAENNYKTIQISSSYEIEKLKQALERAHKRINDNEQKRCSIL</sequence>
<name>A0A8B8MLW2_ABRPR</name>
<dbReference type="PANTHER" id="PTHR10903">
    <property type="entry name" value="GTPASE, IMAP FAMILY MEMBER-RELATED"/>
    <property type="match status" value="1"/>
</dbReference>
<reference evidence="6" key="1">
    <citation type="journal article" date="2019" name="Toxins">
        <title>Detection of Abrin-Like and Prepropulchellin-Like Toxin Genes and Transcripts Using Whole Genome Sequencing and Full-Length Transcript Sequencing of Abrus precatorius.</title>
        <authorList>
            <person name="Hovde B.T."/>
            <person name="Daligault H.E."/>
            <person name="Hanschen E.R."/>
            <person name="Kunde Y.A."/>
            <person name="Johnson M.B."/>
            <person name="Starkenburg S.R."/>
            <person name="Johnson S.L."/>
        </authorList>
    </citation>
    <scope>NUCLEOTIDE SEQUENCE [LARGE SCALE GENOMIC DNA]</scope>
</reference>
<evidence type="ECO:0000256" key="1">
    <source>
        <dbReference type="ARBA" id="ARBA00008535"/>
    </source>
</evidence>
<dbReference type="Proteomes" id="UP000694853">
    <property type="component" value="Unplaced"/>
</dbReference>
<accession>A0A8B8MLW2</accession>
<dbReference type="InterPro" id="IPR027417">
    <property type="entry name" value="P-loop_NTPase"/>
</dbReference>
<dbReference type="InterPro" id="IPR036397">
    <property type="entry name" value="RNaseH_sf"/>
</dbReference>
<keyword evidence="4" id="KW-0472">Membrane</keyword>
<dbReference type="Pfam" id="PF24626">
    <property type="entry name" value="SH3_Tf2-1"/>
    <property type="match status" value="1"/>
</dbReference>
<evidence type="ECO:0000313" key="6">
    <source>
        <dbReference type="Proteomes" id="UP000694853"/>
    </source>
</evidence>
<gene>
    <name evidence="7" type="primary">LOC113874868</name>
</gene>
<organism evidence="6 7">
    <name type="scientific">Abrus precatorius</name>
    <name type="common">Indian licorice</name>
    <name type="synonym">Glycine abrus</name>
    <dbReference type="NCBI Taxonomy" id="3816"/>
    <lineage>
        <taxon>Eukaryota</taxon>
        <taxon>Viridiplantae</taxon>
        <taxon>Streptophyta</taxon>
        <taxon>Embryophyta</taxon>
        <taxon>Tracheophyta</taxon>
        <taxon>Spermatophyta</taxon>
        <taxon>Magnoliopsida</taxon>
        <taxon>eudicotyledons</taxon>
        <taxon>Gunneridae</taxon>
        <taxon>Pentapetalae</taxon>
        <taxon>rosids</taxon>
        <taxon>fabids</taxon>
        <taxon>Fabales</taxon>
        <taxon>Fabaceae</taxon>
        <taxon>Papilionoideae</taxon>
        <taxon>50 kb inversion clade</taxon>
        <taxon>NPAAA clade</taxon>
        <taxon>indigoferoid/millettioid clade</taxon>
        <taxon>Abreae</taxon>
        <taxon>Abrus</taxon>
    </lineage>
</organism>
<dbReference type="FunFam" id="3.40.50.300:FF:000840">
    <property type="entry name" value="Immune-associated nucleotide-binding protein 9"/>
    <property type="match status" value="1"/>
</dbReference>
<dbReference type="AlphaFoldDB" id="A0A8B8MLW2"/>
<evidence type="ECO:0000256" key="4">
    <source>
        <dbReference type="SAM" id="Phobius"/>
    </source>
</evidence>
<dbReference type="KEGG" id="aprc:113874868"/>
<feature type="transmembrane region" description="Helical" evidence="4">
    <location>
        <begin position="233"/>
        <end position="251"/>
    </location>
</feature>
<feature type="domain" description="AIG1-type G" evidence="5">
    <location>
        <begin position="257"/>
        <end position="462"/>
    </location>
</feature>
<dbReference type="InterPro" id="IPR012337">
    <property type="entry name" value="RNaseH-like_sf"/>
</dbReference>
<reference evidence="7" key="2">
    <citation type="submission" date="2025-08" db="UniProtKB">
        <authorList>
            <consortium name="RefSeq"/>
        </authorList>
    </citation>
    <scope>IDENTIFICATION</scope>
    <source>
        <tissue evidence="7">Young leaves</tissue>
    </source>
</reference>
<protein>
    <submittedName>
        <fullName evidence="7">Immune-associated nucleotide-binding protein 9-like</fullName>
    </submittedName>
</protein>
<evidence type="ECO:0000256" key="2">
    <source>
        <dbReference type="ARBA" id="ARBA00022741"/>
    </source>
</evidence>
<comment type="similarity">
    <text evidence="1">Belongs to the TRAFAC class TrmE-Era-EngA-EngB-Septin-like GTPase superfamily. AIG1/Toc34/Toc159-like paraseptin GTPase family. IAN subfamily.</text>
</comment>
<evidence type="ECO:0000313" key="7">
    <source>
        <dbReference type="RefSeq" id="XP_027368883.1"/>
    </source>
</evidence>